<proteinExistence type="predicted"/>
<dbReference type="Proteomes" id="UP001165289">
    <property type="component" value="Unassembled WGS sequence"/>
</dbReference>
<comment type="caution">
    <text evidence="2">The sequence shown here is derived from an EMBL/GenBank/DDBJ whole genome shotgun (WGS) entry which is preliminary data.</text>
</comment>
<protein>
    <submittedName>
        <fullName evidence="2">Uncharacterized protein</fullName>
    </submittedName>
</protein>
<dbReference type="EMBL" id="JAKMXF010000298">
    <property type="protein sequence ID" value="KAI6652687.1"/>
    <property type="molecule type" value="Genomic_DNA"/>
</dbReference>
<feature type="coiled-coil region" evidence="1">
    <location>
        <begin position="13"/>
        <end position="54"/>
    </location>
</feature>
<evidence type="ECO:0000313" key="2">
    <source>
        <dbReference type="EMBL" id="KAI6652687.1"/>
    </source>
</evidence>
<evidence type="ECO:0000256" key="1">
    <source>
        <dbReference type="SAM" id="Coils"/>
    </source>
</evidence>
<reference evidence="2 3" key="1">
    <citation type="journal article" date="2023" name="BMC Biol.">
        <title>The compact genome of the sponge Oopsacas minuta (Hexactinellida) is lacking key metazoan core genes.</title>
        <authorList>
            <person name="Santini S."/>
            <person name="Schenkelaars Q."/>
            <person name="Jourda C."/>
            <person name="Duchesne M."/>
            <person name="Belahbib H."/>
            <person name="Rocher C."/>
            <person name="Selva M."/>
            <person name="Riesgo A."/>
            <person name="Vervoort M."/>
            <person name="Leys S.P."/>
            <person name="Kodjabachian L."/>
            <person name="Le Bivic A."/>
            <person name="Borchiellini C."/>
            <person name="Claverie J.M."/>
            <person name="Renard E."/>
        </authorList>
    </citation>
    <scope>NUCLEOTIDE SEQUENCE [LARGE SCALE GENOMIC DNA]</scope>
    <source>
        <strain evidence="2">SPO-2</strain>
    </source>
</reference>
<name>A0AAV7JV46_9METZ</name>
<keyword evidence="3" id="KW-1185">Reference proteome</keyword>
<accession>A0AAV7JV46</accession>
<sequence length="98" mass="11464">MKQLIDMKSEEVLKELDSIWEEVNQRKEKKRQEIEKNIEEINEAKKALEKLFLKLDPNSISLPQISERIESVKKDMDISIPTVVVAYTDCVAVTNRVY</sequence>
<evidence type="ECO:0000313" key="3">
    <source>
        <dbReference type="Proteomes" id="UP001165289"/>
    </source>
</evidence>
<gene>
    <name evidence="2" type="ORF">LOD99_4470</name>
</gene>
<keyword evidence="1" id="KW-0175">Coiled coil</keyword>
<organism evidence="2 3">
    <name type="scientific">Oopsacas minuta</name>
    <dbReference type="NCBI Taxonomy" id="111878"/>
    <lineage>
        <taxon>Eukaryota</taxon>
        <taxon>Metazoa</taxon>
        <taxon>Porifera</taxon>
        <taxon>Hexactinellida</taxon>
        <taxon>Hexasterophora</taxon>
        <taxon>Lyssacinosida</taxon>
        <taxon>Leucopsacidae</taxon>
        <taxon>Oopsacas</taxon>
    </lineage>
</organism>
<dbReference type="AlphaFoldDB" id="A0AAV7JV46"/>